<dbReference type="PANTHER" id="PTHR40448:SF1">
    <property type="entry name" value="TWO-COMPONENT SENSOR HISTIDINE KINASE"/>
    <property type="match status" value="1"/>
</dbReference>
<reference evidence="3" key="1">
    <citation type="submission" date="2022-10" db="EMBL/GenBank/DDBJ databases">
        <title>Streptococcus didelphis as causative of fatal infections in opossums (Didelphis albiventris).</title>
        <authorList>
            <person name="Breyer G.M."/>
            <person name="Da Silva M.E.R.J."/>
            <person name="Siqueira F.M."/>
        </authorList>
    </citation>
    <scope>NUCLEOTIDE SEQUENCE [LARGE SCALE GENOMIC DNA]</scope>
    <source>
        <strain evidence="3">LBVP101/21</strain>
    </source>
</reference>
<organism evidence="2 3">
    <name type="scientific">Streptococcus didelphis</name>
    <dbReference type="NCBI Taxonomy" id="102886"/>
    <lineage>
        <taxon>Bacteria</taxon>
        <taxon>Bacillati</taxon>
        <taxon>Bacillota</taxon>
        <taxon>Bacilli</taxon>
        <taxon>Lactobacillales</taxon>
        <taxon>Streptococcaceae</taxon>
        <taxon>Streptococcus</taxon>
    </lineage>
</organism>
<proteinExistence type="predicted"/>
<sequence>MSVAYFLHEKRQMLVISNSTLEESIDLASLFEEGFSSKGFGRGIGLSHVKDILEKYPQLNLLTKSCDFTFTQTLIISKAKEMVDQCS</sequence>
<dbReference type="Proteomes" id="UP001238096">
    <property type="component" value="Chromosome"/>
</dbReference>
<name>A0ABY9LI01_9STRE</name>
<dbReference type="InterPro" id="IPR032834">
    <property type="entry name" value="NatK-like_C"/>
</dbReference>
<dbReference type="Gene3D" id="3.30.565.10">
    <property type="entry name" value="Histidine kinase-like ATPase, C-terminal domain"/>
    <property type="match status" value="1"/>
</dbReference>
<protein>
    <submittedName>
        <fullName evidence="2">GHKL domain-containing protein</fullName>
    </submittedName>
</protein>
<feature type="domain" description="Sensor histidine kinase NatK-like C-terminal" evidence="1">
    <location>
        <begin position="4"/>
        <end position="76"/>
    </location>
</feature>
<keyword evidence="3" id="KW-1185">Reference proteome</keyword>
<dbReference type="PANTHER" id="PTHR40448">
    <property type="entry name" value="TWO-COMPONENT SENSOR HISTIDINE KINASE"/>
    <property type="match status" value="1"/>
</dbReference>
<gene>
    <name evidence="2" type="ORF">N1496_06575</name>
</gene>
<dbReference type="EMBL" id="CP110509">
    <property type="protein sequence ID" value="WMB27746.1"/>
    <property type="molecule type" value="Genomic_DNA"/>
</dbReference>
<accession>A0ABY9LI01</accession>
<dbReference type="RefSeq" id="WP_306675749.1">
    <property type="nucleotide sequence ID" value="NZ_CP110509.1"/>
</dbReference>
<evidence type="ECO:0000259" key="1">
    <source>
        <dbReference type="Pfam" id="PF14501"/>
    </source>
</evidence>
<evidence type="ECO:0000313" key="2">
    <source>
        <dbReference type="EMBL" id="WMB27746.1"/>
    </source>
</evidence>
<dbReference type="InterPro" id="IPR036890">
    <property type="entry name" value="HATPase_C_sf"/>
</dbReference>
<dbReference type="Pfam" id="PF14501">
    <property type="entry name" value="HATPase_c_5"/>
    <property type="match status" value="1"/>
</dbReference>
<evidence type="ECO:0000313" key="3">
    <source>
        <dbReference type="Proteomes" id="UP001238096"/>
    </source>
</evidence>